<dbReference type="Proteomes" id="UP001186974">
    <property type="component" value="Unassembled WGS sequence"/>
</dbReference>
<gene>
    <name evidence="1" type="primary">LEU5_1</name>
    <name evidence="1" type="ORF">LTS18_002321</name>
</gene>
<dbReference type="EMBL" id="JAWDJW010012500">
    <property type="protein sequence ID" value="KAK3044044.1"/>
    <property type="molecule type" value="Genomic_DNA"/>
</dbReference>
<reference evidence="1" key="1">
    <citation type="submission" date="2024-09" db="EMBL/GenBank/DDBJ databases">
        <title>Black Yeasts Isolated from many extreme environments.</title>
        <authorList>
            <person name="Coleine C."/>
            <person name="Stajich J.E."/>
            <person name="Selbmann L."/>
        </authorList>
    </citation>
    <scope>NUCLEOTIDE SEQUENCE</scope>
    <source>
        <strain evidence="1">CCFEE 5737</strain>
    </source>
</reference>
<evidence type="ECO:0000313" key="2">
    <source>
        <dbReference type="Proteomes" id="UP001186974"/>
    </source>
</evidence>
<sequence>MDIYVQNRQGTYQSSWRLRDWLISRQRYWGTPIPIIHCKSCGAVPVPVEHLPIQLPKLSSEHFSGRGGNPLEASENWVNVPCPTCDAPAKRETDTMDTFMDSSWYFFRFADPHNEKAPVSSSVADANLPVDVYIGGVEHAILHLLHARFLSKFLATTSLWPSGGGAGNQGEPFRKLITQGMVYGKTYTDPRNGRFLKPDEVDLSDPSHPVMKISAEKPNISFEKMSKSKYN</sequence>
<keyword evidence="2" id="KW-1185">Reference proteome</keyword>
<name>A0ACC3CS26_9PEZI</name>
<organism evidence="1 2">
    <name type="scientific">Coniosporium uncinatum</name>
    <dbReference type="NCBI Taxonomy" id="93489"/>
    <lineage>
        <taxon>Eukaryota</taxon>
        <taxon>Fungi</taxon>
        <taxon>Dikarya</taxon>
        <taxon>Ascomycota</taxon>
        <taxon>Pezizomycotina</taxon>
        <taxon>Dothideomycetes</taxon>
        <taxon>Dothideomycetes incertae sedis</taxon>
        <taxon>Coniosporium</taxon>
    </lineage>
</organism>
<comment type="caution">
    <text evidence="1">The sequence shown here is derived from an EMBL/GenBank/DDBJ whole genome shotgun (WGS) entry which is preliminary data.</text>
</comment>
<proteinExistence type="predicted"/>
<accession>A0ACC3CS26</accession>
<feature type="non-terminal residue" evidence="1">
    <location>
        <position position="231"/>
    </location>
</feature>
<protein>
    <submittedName>
        <fullName evidence="1">Coenzyme A transporter</fullName>
    </submittedName>
</protein>
<evidence type="ECO:0000313" key="1">
    <source>
        <dbReference type="EMBL" id="KAK3044044.1"/>
    </source>
</evidence>